<dbReference type="EC" id="4.2.1.24" evidence="3"/>
<name>A0A7J6NTK9_PEROL</name>
<keyword evidence="4" id="KW-0350">Heme biosynthesis</keyword>
<evidence type="ECO:0000256" key="12">
    <source>
        <dbReference type="RuleBase" id="RU004161"/>
    </source>
</evidence>
<feature type="active site" description="Schiff-base intermediate with substrate" evidence="10">
    <location>
        <position position="220"/>
    </location>
</feature>
<dbReference type="GO" id="GO:0006782">
    <property type="term" value="P:protoporphyrinogen IX biosynthetic process"/>
    <property type="evidence" value="ECO:0007669"/>
    <property type="project" value="UniProtKB-UniPathway"/>
</dbReference>
<dbReference type="SMART" id="SM01004">
    <property type="entry name" value="ALAD"/>
    <property type="match status" value="1"/>
</dbReference>
<dbReference type="GO" id="GO:0005829">
    <property type="term" value="C:cytosol"/>
    <property type="evidence" value="ECO:0007669"/>
    <property type="project" value="TreeGrafter"/>
</dbReference>
<evidence type="ECO:0000256" key="2">
    <source>
        <dbReference type="ARBA" id="ARBA00008055"/>
    </source>
</evidence>
<dbReference type="Gene3D" id="3.20.20.70">
    <property type="entry name" value="Aldolase class I"/>
    <property type="match status" value="1"/>
</dbReference>
<dbReference type="NCBIfam" id="NF006762">
    <property type="entry name" value="PRK09283.1"/>
    <property type="match status" value="1"/>
</dbReference>
<evidence type="ECO:0000256" key="5">
    <source>
        <dbReference type="ARBA" id="ARBA00023239"/>
    </source>
</evidence>
<dbReference type="EMBL" id="JABANP010000203">
    <property type="protein sequence ID" value="KAF4686916.1"/>
    <property type="molecule type" value="Genomic_DNA"/>
</dbReference>
<dbReference type="PRINTS" id="PR00144">
    <property type="entry name" value="DALDHYDRTASE"/>
</dbReference>
<dbReference type="Pfam" id="PF00490">
    <property type="entry name" value="ALAD"/>
    <property type="match status" value="1"/>
</dbReference>
<gene>
    <name evidence="13" type="ORF">FOZ60_004683</name>
</gene>
<comment type="similarity">
    <text evidence="2 12">Belongs to the ALAD family.</text>
</comment>
<evidence type="ECO:0000256" key="1">
    <source>
        <dbReference type="ARBA" id="ARBA00004694"/>
    </source>
</evidence>
<feature type="binding site" evidence="11">
    <location>
        <position position="241"/>
    </location>
    <ligand>
        <name>5-aminolevulinate</name>
        <dbReference type="ChEBI" id="CHEBI:356416"/>
        <label>1</label>
    </ligand>
</feature>
<keyword evidence="5" id="KW-0456">Lyase</keyword>
<dbReference type="OrthoDB" id="1530at2759"/>
<comment type="function">
    <text evidence="7">Catalyzes an early step in the biosynthesis of tetrapyrroles. Binds two molecules of 5-aminolevulinate per subunit, each at a distinct site, and catalyzes their condensation to form porphobilinogen.</text>
</comment>
<comment type="catalytic activity">
    <reaction evidence="9">
        <text>2 5-aminolevulinate = porphobilinogen + 2 H2O + H(+)</text>
        <dbReference type="Rhea" id="RHEA:24064"/>
        <dbReference type="ChEBI" id="CHEBI:15377"/>
        <dbReference type="ChEBI" id="CHEBI:15378"/>
        <dbReference type="ChEBI" id="CHEBI:58126"/>
        <dbReference type="ChEBI" id="CHEBI:356416"/>
        <dbReference type="EC" id="4.2.1.24"/>
    </reaction>
</comment>
<dbReference type="PIRSF" id="PIRSF001415">
    <property type="entry name" value="Porphbilin_synth"/>
    <property type="match status" value="1"/>
</dbReference>
<dbReference type="InterPro" id="IPR001731">
    <property type="entry name" value="ALAD"/>
</dbReference>
<proteinExistence type="inferred from homology"/>
<evidence type="ECO:0000256" key="6">
    <source>
        <dbReference type="ARBA" id="ARBA00023244"/>
    </source>
</evidence>
<sequence>MSCSNSSSSTPTAPAVALPRTKLHASLFHPACREWLEPHIHSSQLIWPVFVTLKVEDKEIPGFSPNMQYGRGVDGSYPGLIDELRELEKKGLRHVMLFGVVEDKDPRAGMADADTCPVVECIKVIKSHRELSSMCVLADVCMCEYTSHGHCGILRTVNGEECIDNKRTVCRLADIALKYAMAGADVVCPSDMMDSRVATIRDSLDSHGYEHVQIMSYTSKKASVMYAPFRDAVDSTFKGDRKRYQHPVGSSSIAMRALERDLAEGADMAIVKPCLFYGDIIRQFKESCNIPIVAYVVSGEYKMLYDYGQATGDMNAVVREAHISLLRAGATVIITYFAPFILDNLNRW</sequence>
<feature type="active site" description="Schiff-base intermediate with substrate" evidence="10">
    <location>
        <position position="272"/>
    </location>
</feature>
<evidence type="ECO:0000256" key="9">
    <source>
        <dbReference type="ARBA" id="ARBA00047651"/>
    </source>
</evidence>
<evidence type="ECO:0000313" key="13">
    <source>
        <dbReference type="EMBL" id="KAF4686916.1"/>
    </source>
</evidence>
<dbReference type="GO" id="GO:0008270">
    <property type="term" value="F:zinc ion binding"/>
    <property type="evidence" value="ECO:0007669"/>
    <property type="project" value="TreeGrafter"/>
</dbReference>
<feature type="binding site" evidence="11">
    <location>
        <position position="298"/>
    </location>
    <ligand>
        <name>5-aminolevulinate</name>
        <dbReference type="ChEBI" id="CHEBI:356416"/>
        <label>2</label>
    </ligand>
</feature>
<dbReference type="AlphaFoldDB" id="A0A7J6NTK9"/>
<organism evidence="13 14">
    <name type="scientific">Perkinsus olseni</name>
    <name type="common">Perkinsus atlanticus</name>
    <dbReference type="NCBI Taxonomy" id="32597"/>
    <lineage>
        <taxon>Eukaryota</taxon>
        <taxon>Sar</taxon>
        <taxon>Alveolata</taxon>
        <taxon>Perkinsozoa</taxon>
        <taxon>Perkinsea</taxon>
        <taxon>Perkinsida</taxon>
        <taxon>Perkinsidae</taxon>
        <taxon>Perkinsus</taxon>
    </lineage>
</organism>
<dbReference type="PANTHER" id="PTHR11458:SF0">
    <property type="entry name" value="DELTA-AMINOLEVULINIC ACID DEHYDRATASE"/>
    <property type="match status" value="1"/>
</dbReference>
<keyword evidence="6" id="KW-0627">Porphyrin biosynthesis</keyword>
<comment type="caution">
    <text evidence="13">The sequence shown here is derived from an EMBL/GenBank/DDBJ whole genome shotgun (WGS) entry which is preliminary data.</text>
</comment>
<dbReference type="Proteomes" id="UP000541610">
    <property type="component" value="Unassembled WGS sequence"/>
</dbReference>
<feature type="binding site" evidence="11">
    <location>
        <position position="336"/>
    </location>
    <ligand>
        <name>5-aminolevulinate</name>
        <dbReference type="ChEBI" id="CHEBI:356416"/>
        <label>2</label>
    </ligand>
</feature>
<evidence type="ECO:0000256" key="10">
    <source>
        <dbReference type="PIRSR" id="PIRSR001415-1"/>
    </source>
</evidence>
<evidence type="ECO:0000256" key="7">
    <source>
        <dbReference type="ARBA" id="ARBA00025628"/>
    </source>
</evidence>
<evidence type="ECO:0000313" key="14">
    <source>
        <dbReference type="Proteomes" id="UP000541610"/>
    </source>
</evidence>
<evidence type="ECO:0000256" key="3">
    <source>
        <dbReference type="ARBA" id="ARBA00012053"/>
    </source>
</evidence>
<dbReference type="GO" id="GO:0004655">
    <property type="term" value="F:porphobilinogen synthase activity"/>
    <property type="evidence" value="ECO:0007669"/>
    <property type="project" value="UniProtKB-EC"/>
</dbReference>
<feature type="binding site" evidence="11">
    <location>
        <position position="230"/>
    </location>
    <ligand>
        <name>5-aminolevulinate</name>
        <dbReference type="ChEBI" id="CHEBI:356416"/>
        <label>1</label>
    </ligand>
</feature>
<comment type="pathway">
    <text evidence="1">Porphyrin-containing compound metabolism; protoporphyrin-IX biosynthesis; coproporphyrinogen-III from 5-aminolevulinate: step 1/4.</text>
</comment>
<accession>A0A7J6NTK9</accession>
<evidence type="ECO:0000256" key="8">
    <source>
        <dbReference type="ARBA" id="ARBA00032837"/>
    </source>
</evidence>
<dbReference type="PANTHER" id="PTHR11458">
    <property type="entry name" value="DELTA-AMINOLEVULINIC ACID DEHYDRATASE"/>
    <property type="match status" value="1"/>
</dbReference>
<protein>
    <recommendedName>
        <fullName evidence="3">porphobilinogen synthase</fullName>
        <ecNumber evidence="3">4.2.1.24</ecNumber>
    </recommendedName>
    <alternativeName>
        <fullName evidence="8">Porphobilinogen synthase</fullName>
    </alternativeName>
</protein>
<dbReference type="UniPathway" id="UPA00251">
    <property type="reaction ID" value="UER00318"/>
</dbReference>
<evidence type="ECO:0000256" key="4">
    <source>
        <dbReference type="ARBA" id="ARBA00023133"/>
    </source>
</evidence>
<evidence type="ECO:0000256" key="11">
    <source>
        <dbReference type="PIRSR" id="PIRSR001415-2"/>
    </source>
</evidence>
<reference evidence="13 14" key="1">
    <citation type="submission" date="2020-04" db="EMBL/GenBank/DDBJ databases">
        <title>Perkinsus olseni comparative genomics.</title>
        <authorList>
            <person name="Bogema D.R."/>
        </authorList>
    </citation>
    <scope>NUCLEOTIDE SEQUENCE [LARGE SCALE GENOMIC DNA]</scope>
    <source>
        <strain evidence="13">00978-12</strain>
    </source>
</reference>
<dbReference type="SUPFAM" id="SSF51569">
    <property type="entry name" value="Aldolase"/>
    <property type="match status" value="1"/>
</dbReference>
<dbReference type="InterPro" id="IPR013785">
    <property type="entry name" value="Aldolase_TIM"/>
</dbReference>